<feature type="binding site" evidence="16">
    <location>
        <position position="267"/>
    </location>
    <ligand>
        <name>NAD(+)</name>
        <dbReference type="ChEBI" id="CHEBI:57540"/>
    </ligand>
</feature>
<dbReference type="RefSeq" id="WP_188156715.1">
    <property type="nucleotide sequence ID" value="NZ_CP061280.1"/>
</dbReference>
<dbReference type="NCBIfam" id="TIGR01421">
    <property type="entry name" value="gluta_reduc_1"/>
    <property type="match status" value="1"/>
</dbReference>
<dbReference type="NCBIfam" id="NF004776">
    <property type="entry name" value="PRK06116.1"/>
    <property type="match status" value="1"/>
</dbReference>
<dbReference type="InterPro" id="IPR016156">
    <property type="entry name" value="FAD/NAD-linked_Rdtase_dimer_sf"/>
</dbReference>
<dbReference type="PRINTS" id="PR00411">
    <property type="entry name" value="PNDRDTASEI"/>
</dbReference>
<dbReference type="Pfam" id="PF02852">
    <property type="entry name" value="Pyr_redox_dim"/>
    <property type="match status" value="1"/>
</dbReference>
<accession>A0A7H1C2B0</accession>
<comment type="similarity">
    <text evidence="2 18">Belongs to the class-I pyridine nucleotide-disulfide oxidoreductase family.</text>
</comment>
<evidence type="ECO:0000256" key="17">
    <source>
        <dbReference type="PIRSR" id="PIRSR000350-4"/>
    </source>
</evidence>
<keyword evidence="11" id="KW-1015">Disulfide bond</keyword>
<keyword evidence="16" id="KW-0520">NAD</keyword>
<dbReference type="PIRSF" id="PIRSF000350">
    <property type="entry name" value="Mercury_reductase_MerA"/>
    <property type="match status" value="1"/>
</dbReference>
<comment type="cofactor">
    <cofactor evidence="16">
        <name>FAD</name>
        <dbReference type="ChEBI" id="CHEBI:57692"/>
    </cofactor>
    <text evidence="16">Binds 1 FAD per subunit.</text>
</comment>
<gene>
    <name evidence="21" type="primary">gorA</name>
    <name evidence="21" type="ORF">ICJ55_10270</name>
</gene>
<comment type="catalytic activity">
    <reaction evidence="13">
        <text>2 glutathione + NADP(+) = glutathione disulfide + NADPH + H(+)</text>
        <dbReference type="Rhea" id="RHEA:11740"/>
        <dbReference type="ChEBI" id="CHEBI:15378"/>
        <dbReference type="ChEBI" id="CHEBI:57783"/>
        <dbReference type="ChEBI" id="CHEBI:57925"/>
        <dbReference type="ChEBI" id="CHEBI:58297"/>
        <dbReference type="ChEBI" id="CHEBI:58349"/>
        <dbReference type="EC" id="1.8.1.7"/>
    </reaction>
</comment>
<evidence type="ECO:0000256" key="15">
    <source>
        <dbReference type="PIRSR" id="PIRSR000350-2"/>
    </source>
</evidence>
<comment type="subcellular location">
    <subcellularLocation>
        <location evidence="1">Cytoplasm</location>
    </subcellularLocation>
</comment>
<evidence type="ECO:0000256" key="7">
    <source>
        <dbReference type="ARBA" id="ARBA00022630"/>
    </source>
</evidence>
<dbReference type="AlphaFoldDB" id="A0A7H1C2B0"/>
<evidence type="ECO:0000256" key="6">
    <source>
        <dbReference type="ARBA" id="ARBA00022490"/>
    </source>
</evidence>
<keyword evidence="9" id="KW-0521">NADP</keyword>
<feature type="domain" description="Pyridine nucleotide-disulphide oxidoreductase dimerisation" evidence="19">
    <location>
        <begin position="345"/>
        <end position="455"/>
    </location>
</feature>
<dbReference type="PRINTS" id="PR00368">
    <property type="entry name" value="FADPNR"/>
</dbReference>
<name>A0A7H1C2B0_9PAST</name>
<evidence type="ECO:0000256" key="1">
    <source>
        <dbReference type="ARBA" id="ARBA00004496"/>
    </source>
</evidence>
<dbReference type="Gene3D" id="3.50.50.60">
    <property type="entry name" value="FAD/NAD(P)-binding domain"/>
    <property type="match status" value="2"/>
</dbReference>
<sequence length="456" mass="49605">MAKHYDYVAIGGGSGGIASINRAASYGKKCAIIEAKHLGGTCVNVGCVPKKVMFYGAQIAEAIHRYAPDYGFDVSVNHFDYAKLVESRQAYIERIHTSYNNVLSKNNVDVLNGFARFKDEKTIEVSYEDGSKEEVTADHILIATGGRPTIPDLEGAEYGITSDGVFALDALPKSVAIVGAGYIAVELAGVFNSLGVKTHLFVRQHAPLRQQDPLIVETLLEVLAQDGIELHTQAIPQKVTKNQDGTLTLILEDGRETTIETLVWAIGREPATDVINLDVTGVQTNERGFIKVDKFQNTNVPNIYAVGDIIEGGIELTPVAVAAGRRLSERLFNNKPNEHLDYNLIPTVVFSHPPIGAIGLTEPQAIEQYGKDNVKVYKSSFTAMYTAVTQHRQPCRMKLVCVGKEEKIVGLHGIGFGVDEMIQGFAVAIKMGATKADFDNTVAIHPTGSEEFVTMR</sequence>
<feature type="binding site" evidence="16">
    <location>
        <position position="308"/>
    </location>
    <ligand>
        <name>FAD</name>
        <dbReference type="ChEBI" id="CHEBI:57692"/>
    </ligand>
</feature>
<dbReference type="Pfam" id="PF07992">
    <property type="entry name" value="Pyr_redox_2"/>
    <property type="match status" value="1"/>
</dbReference>
<evidence type="ECO:0000256" key="14">
    <source>
        <dbReference type="ARBA" id="ARBA00056905"/>
    </source>
</evidence>
<reference evidence="21 22" key="1">
    <citation type="submission" date="2020-09" db="EMBL/GenBank/DDBJ databases">
        <title>Mannheimia bovis sp.nov., isolated from a cow.</title>
        <authorList>
            <person name="Li F."/>
        </authorList>
    </citation>
    <scope>NUCLEOTIDE SEQUENCE [LARGE SCALE GENOMIC DNA]</scope>
    <source>
        <strain evidence="21 22">ZY190616</strain>
    </source>
</reference>
<dbReference type="Gene3D" id="3.30.390.30">
    <property type="match status" value="1"/>
</dbReference>
<proteinExistence type="inferred from homology"/>
<evidence type="ECO:0000256" key="18">
    <source>
        <dbReference type="RuleBase" id="RU003691"/>
    </source>
</evidence>
<evidence type="ECO:0000313" key="22">
    <source>
        <dbReference type="Proteomes" id="UP000576260"/>
    </source>
</evidence>
<dbReference type="GO" id="GO:0034599">
    <property type="term" value="P:cellular response to oxidative stress"/>
    <property type="evidence" value="ECO:0007669"/>
    <property type="project" value="TreeGrafter"/>
</dbReference>
<dbReference type="PANTHER" id="PTHR42737">
    <property type="entry name" value="GLUTATHIONE REDUCTASE"/>
    <property type="match status" value="1"/>
</dbReference>
<keyword evidence="12 18" id="KW-0676">Redox-active center</keyword>
<keyword evidence="22" id="KW-1185">Reference proteome</keyword>
<feature type="disulfide bond" description="Redox-active" evidence="17">
    <location>
        <begin position="42"/>
        <end position="47"/>
    </location>
</feature>
<evidence type="ECO:0000256" key="4">
    <source>
        <dbReference type="ARBA" id="ARBA00012607"/>
    </source>
</evidence>
<evidence type="ECO:0000256" key="3">
    <source>
        <dbReference type="ARBA" id="ARBA00011738"/>
    </source>
</evidence>
<dbReference type="GO" id="GO:0050661">
    <property type="term" value="F:NADP binding"/>
    <property type="evidence" value="ECO:0007669"/>
    <property type="project" value="InterPro"/>
</dbReference>
<comment type="subunit">
    <text evidence="3">Homodimer.</text>
</comment>
<dbReference type="GO" id="GO:0004362">
    <property type="term" value="F:glutathione-disulfide reductase (NADPH) activity"/>
    <property type="evidence" value="ECO:0007669"/>
    <property type="project" value="UniProtKB-EC"/>
</dbReference>
<feature type="binding site" evidence="16">
    <location>
        <begin position="179"/>
        <end position="186"/>
    </location>
    <ligand>
        <name>NAD(+)</name>
        <dbReference type="ChEBI" id="CHEBI:57540"/>
    </ligand>
</feature>
<dbReference type="InterPro" id="IPR023753">
    <property type="entry name" value="FAD/NAD-binding_dom"/>
</dbReference>
<dbReference type="InterPro" id="IPR001100">
    <property type="entry name" value="Pyr_nuc-diS_OxRdtase"/>
</dbReference>
<dbReference type="SUPFAM" id="SSF55424">
    <property type="entry name" value="FAD/NAD-linked reductases, dimerisation (C-terminal) domain"/>
    <property type="match status" value="1"/>
</dbReference>
<keyword evidence="6" id="KW-0963">Cytoplasm</keyword>
<evidence type="ECO:0000259" key="19">
    <source>
        <dbReference type="Pfam" id="PF02852"/>
    </source>
</evidence>
<dbReference type="PROSITE" id="PS00076">
    <property type="entry name" value="PYRIDINE_REDOX_1"/>
    <property type="match status" value="1"/>
</dbReference>
<feature type="domain" description="FAD/NAD(P)-binding" evidence="20">
    <location>
        <begin position="5"/>
        <end position="324"/>
    </location>
</feature>
<comment type="function">
    <text evidence="14">Catalyzes the reduction of glutathione disulfide (GSSG) to reduced glutathione (GSH). Constitutes the major mechanism to maintain a high GSH:GSSG ratio in the cytosol.</text>
</comment>
<dbReference type="InterPro" id="IPR004099">
    <property type="entry name" value="Pyr_nucl-diS_OxRdtase_dimer"/>
</dbReference>
<keyword evidence="16" id="KW-0547">Nucleotide-binding</keyword>
<dbReference type="InterPro" id="IPR006322">
    <property type="entry name" value="Glutathione_Rdtase_euk/bac"/>
</dbReference>
<dbReference type="GO" id="GO:0006749">
    <property type="term" value="P:glutathione metabolic process"/>
    <property type="evidence" value="ECO:0007669"/>
    <property type="project" value="InterPro"/>
</dbReference>
<dbReference type="InterPro" id="IPR012999">
    <property type="entry name" value="Pyr_OxRdtase_I_AS"/>
</dbReference>
<evidence type="ECO:0000259" key="20">
    <source>
        <dbReference type="Pfam" id="PF07992"/>
    </source>
</evidence>
<keyword evidence="10 18" id="KW-0560">Oxidoreductase</keyword>
<dbReference type="GO" id="GO:0050660">
    <property type="term" value="F:flavin adenine dinucleotide binding"/>
    <property type="evidence" value="ECO:0007669"/>
    <property type="project" value="InterPro"/>
</dbReference>
<keyword evidence="8 16" id="KW-0274">FAD</keyword>
<dbReference type="FunFam" id="3.30.390.30:FF:000003">
    <property type="entry name" value="Glutathione reductase"/>
    <property type="match status" value="1"/>
</dbReference>
<evidence type="ECO:0000256" key="5">
    <source>
        <dbReference type="ARBA" id="ARBA00017111"/>
    </source>
</evidence>
<feature type="binding site" evidence="16">
    <location>
        <position position="51"/>
    </location>
    <ligand>
        <name>FAD</name>
        <dbReference type="ChEBI" id="CHEBI:57692"/>
    </ligand>
</feature>
<dbReference type="EC" id="1.8.1.7" evidence="4"/>
<evidence type="ECO:0000256" key="10">
    <source>
        <dbReference type="ARBA" id="ARBA00023002"/>
    </source>
</evidence>
<protein>
    <recommendedName>
        <fullName evidence="5">Glutathione reductase</fullName>
        <ecNumber evidence="4">1.8.1.7</ecNumber>
    </recommendedName>
</protein>
<dbReference type="Proteomes" id="UP000576260">
    <property type="component" value="Chromosome"/>
</dbReference>
<evidence type="ECO:0000256" key="13">
    <source>
        <dbReference type="ARBA" id="ARBA00049142"/>
    </source>
</evidence>
<evidence type="ECO:0000256" key="8">
    <source>
        <dbReference type="ARBA" id="ARBA00022827"/>
    </source>
</evidence>
<evidence type="ECO:0000256" key="12">
    <source>
        <dbReference type="ARBA" id="ARBA00023284"/>
    </source>
</evidence>
<evidence type="ECO:0000256" key="2">
    <source>
        <dbReference type="ARBA" id="ARBA00007532"/>
    </source>
</evidence>
<dbReference type="InterPro" id="IPR036188">
    <property type="entry name" value="FAD/NAD-bd_sf"/>
</dbReference>
<dbReference type="InterPro" id="IPR046952">
    <property type="entry name" value="GSHR/TRXR-like"/>
</dbReference>
<feature type="active site" description="Proton acceptor" evidence="15">
    <location>
        <position position="445"/>
    </location>
</feature>
<organism evidence="21 22">
    <name type="scientific">Mannheimia bovis</name>
    <dbReference type="NCBI Taxonomy" id="2770636"/>
    <lineage>
        <taxon>Bacteria</taxon>
        <taxon>Pseudomonadati</taxon>
        <taxon>Pseudomonadota</taxon>
        <taxon>Gammaproteobacteria</taxon>
        <taxon>Pasteurellales</taxon>
        <taxon>Pasteurellaceae</taxon>
        <taxon>Mannheimia</taxon>
    </lineage>
</organism>
<evidence type="ECO:0000256" key="11">
    <source>
        <dbReference type="ARBA" id="ARBA00023157"/>
    </source>
</evidence>
<evidence type="ECO:0000256" key="16">
    <source>
        <dbReference type="PIRSR" id="PIRSR000350-3"/>
    </source>
</evidence>
<dbReference type="EMBL" id="CP061280">
    <property type="protein sequence ID" value="QNS15115.1"/>
    <property type="molecule type" value="Genomic_DNA"/>
</dbReference>
<dbReference type="GO" id="GO:0045454">
    <property type="term" value="P:cell redox homeostasis"/>
    <property type="evidence" value="ECO:0007669"/>
    <property type="project" value="InterPro"/>
</dbReference>
<dbReference type="FunFam" id="3.50.50.60:FF:000030">
    <property type="entry name" value="Glutathione reductase"/>
    <property type="match status" value="1"/>
</dbReference>
<evidence type="ECO:0000256" key="9">
    <source>
        <dbReference type="ARBA" id="ARBA00022857"/>
    </source>
</evidence>
<dbReference type="SUPFAM" id="SSF51905">
    <property type="entry name" value="FAD/NAD(P)-binding domain"/>
    <property type="match status" value="1"/>
</dbReference>
<dbReference type="PANTHER" id="PTHR42737:SF2">
    <property type="entry name" value="GLUTATHIONE REDUCTASE"/>
    <property type="match status" value="1"/>
</dbReference>
<dbReference type="GO" id="GO:0005829">
    <property type="term" value="C:cytosol"/>
    <property type="evidence" value="ECO:0007669"/>
    <property type="project" value="TreeGrafter"/>
</dbReference>
<keyword evidence="7 18" id="KW-0285">Flavoprotein</keyword>
<dbReference type="KEGG" id="mbos:ICJ55_10270"/>
<evidence type="ECO:0000313" key="21">
    <source>
        <dbReference type="EMBL" id="QNS15115.1"/>
    </source>
</evidence>